<keyword evidence="5" id="KW-1185">Reference proteome</keyword>
<dbReference type="InterPro" id="IPR026881">
    <property type="entry name" value="WYL_dom"/>
</dbReference>
<dbReference type="InterPro" id="IPR036390">
    <property type="entry name" value="WH_DNA-bd_sf"/>
</dbReference>
<dbReference type="Pfam" id="PF13280">
    <property type="entry name" value="WYL"/>
    <property type="match status" value="1"/>
</dbReference>
<dbReference type="PANTHER" id="PTHR34580">
    <property type="match status" value="1"/>
</dbReference>
<dbReference type="SUPFAM" id="SSF46785">
    <property type="entry name" value="Winged helix' DNA-binding domain"/>
    <property type="match status" value="1"/>
</dbReference>
<dbReference type="GO" id="GO:0003700">
    <property type="term" value="F:DNA-binding transcription factor activity"/>
    <property type="evidence" value="ECO:0007669"/>
    <property type="project" value="InterPro"/>
</dbReference>
<dbReference type="AlphaFoldDB" id="A0A4Q7J0Z2"/>
<evidence type="ECO:0000256" key="1">
    <source>
        <dbReference type="ARBA" id="ARBA00023015"/>
    </source>
</evidence>
<dbReference type="SMART" id="SM00420">
    <property type="entry name" value="HTH_DEOR"/>
    <property type="match status" value="1"/>
</dbReference>
<keyword evidence="1" id="KW-0805">Transcription regulation</keyword>
<proteinExistence type="predicted"/>
<dbReference type="RefSeq" id="WP_130479062.1">
    <property type="nucleotide sequence ID" value="NZ_SFCC01000019.1"/>
</dbReference>
<reference evidence="4 5" key="1">
    <citation type="submission" date="2019-02" db="EMBL/GenBank/DDBJ databases">
        <title>Draft genome sequence of Amycolatopsis sp. 8-3EHSu isolated from roots of Suaeda maritima.</title>
        <authorList>
            <person name="Duangmal K."/>
            <person name="Chantavorakit T."/>
        </authorList>
    </citation>
    <scope>NUCLEOTIDE SEQUENCE [LARGE SCALE GENOMIC DNA]</scope>
    <source>
        <strain evidence="4 5">8-3EHSu</strain>
    </source>
</reference>
<evidence type="ECO:0000256" key="2">
    <source>
        <dbReference type="ARBA" id="ARBA00023163"/>
    </source>
</evidence>
<dbReference type="InterPro" id="IPR036388">
    <property type="entry name" value="WH-like_DNA-bd_sf"/>
</dbReference>
<gene>
    <name evidence="4" type="ORF">EWH70_30705</name>
</gene>
<dbReference type="InterPro" id="IPR001034">
    <property type="entry name" value="DeoR_HTH"/>
</dbReference>
<feature type="domain" description="HTH deoR-type" evidence="3">
    <location>
        <begin position="4"/>
        <end position="59"/>
    </location>
</feature>
<evidence type="ECO:0000313" key="4">
    <source>
        <dbReference type="EMBL" id="RZQ60076.1"/>
    </source>
</evidence>
<dbReference type="InterPro" id="IPR013196">
    <property type="entry name" value="HTH_11"/>
</dbReference>
<dbReference type="Pfam" id="PF25583">
    <property type="entry name" value="WCX"/>
    <property type="match status" value="1"/>
</dbReference>
<dbReference type="InterPro" id="IPR057727">
    <property type="entry name" value="WCX_dom"/>
</dbReference>
<evidence type="ECO:0000259" key="3">
    <source>
        <dbReference type="PROSITE" id="PS51000"/>
    </source>
</evidence>
<dbReference type="PROSITE" id="PS51000">
    <property type="entry name" value="HTH_DEOR_2"/>
    <property type="match status" value="1"/>
</dbReference>
<name>A0A4Q7J0Z2_9PSEU</name>
<dbReference type="Proteomes" id="UP000292003">
    <property type="component" value="Unassembled WGS sequence"/>
</dbReference>
<dbReference type="PROSITE" id="PS52050">
    <property type="entry name" value="WYL"/>
    <property type="match status" value="1"/>
</dbReference>
<comment type="caution">
    <text evidence="4">The sequence shown here is derived from an EMBL/GenBank/DDBJ whole genome shotgun (WGS) entry which is preliminary data.</text>
</comment>
<dbReference type="Pfam" id="PF08279">
    <property type="entry name" value="HTH_11"/>
    <property type="match status" value="1"/>
</dbReference>
<organism evidence="4 5">
    <name type="scientific">Amycolatopsis suaedae</name>
    <dbReference type="NCBI Taxonomy" id="2510978"/>
    <lineage>
        <taxon>Bacteria</taxon>
        <taxon>Bacillati</taxon>
        <taxon>Actinomycetota</taxon>
        <taxon>Actinomycetes</taxon>
        <taxon>Pseudonocardiales</taxon>
        <taxon>Pseudonocardiaceae</taxon>
        <taxon>Amycolatopsis</taxon>
    </lineage>
</organism>
<accession>A0A4Q7J0Z2</accession>
<dbReference type="OrthoDB" id="3483912at2"/>
<keyword evidence="2" id="KW-0804">Transcription</keyword>
<sequence>MLETSARLLRLLSLLQIPRVWTGAELAERLEVGPRTVRRDIDKLRNLGYPVEATSGVPGYRLGRGADLPPLLLDDDEAVAVAVGLRAAAAGTVAGVAESSVSALAKLERLLPSRLRHRVGLFQQVAVLPAGGPEVDPDTLTAVAAACRDHQRLRFDYRGHDGTETVRHTEPHRLVHTGRRWYLVAWDVDREDWRTFRVDRLSPRVPTGPRFTPREPPAEAGRYTARSVSVSAYRHRARFVIEAPAPVVADRISATVGVVEPLDDHRCALDTGANSLDELVLYVALLGHRFTVTGPPEVVAHVRELTARLAAATPADSR</sequence>
<protein>
    <submittedName>
        <fullName evidence="4">YafY family transcriptional regulator</fullName>
    </submittedName>
</protein>
<dbReference type="PIRSF" id="PIRSF016838">
    <property type="entry name" value="PafC"/>
    <property type="match status" value="1"/>
</dbReference>
<dbReference type="InterPro" id="IPR051534">
    <property type="entry name" value="CBASS_pafABC_assoc_protein"/>
</dbReference>
<dbReference type="PANTHER" id="PTHR34580:SF3">
    <property type="entry name" value="PROTEIN PAFB"/>
    <property type="match status" value="1"/>
</dbReference>
<dbReference type="EMBL" id="SFCC01000019">
    <property type="protein sequence ID" value="RZQ60076.1"/>
    <property type="molecule type" value="Genomic_DNA"/>
</dbReference>
<dbReference type="Gene3D" id="1.10.10.10">
    <property type="entry name" value="Winged helix-like DNA-binding domain superfamily/Winged helix DNA-binding domain"/>
    <property type="match status" value="1"/>
</dbReference>
<dbReference type="InterPro" id="IPR028349">
    <property type="entry name" value="PafC-like"/>
</dbReference>
<evidence type="ECO:0000313" key="5">
    <source>
        <dbReference type="Proteomes" id="UP000292003"/>
    </source>
</evidence>